<sequence>MRPVISAALEQEAYDPHGVLAPEYGDRTIVRAPNGTLYAVFPEWCNIGAPYYGYPKGHWGKVYFGTSTDGGETWDVITLVDMYWHDSNVSTRSPGDHTTLGYSPSPRITMKSDGTPVVFYQRSVKGDLIGYDLYGNP</sequence>
<dbReference type="SUPFAM" id="SSF50939">
    <property type="entry name" value="Sialidases"/>
    <property type="match status" value="1"/>
</dbReference>
<dbReference type="InterPro" id="IPR036278">
    <property type="entry name" value="Sialidase_sf"/>
</dbReference>
<dbReference type="EMBL" id="BARU01023650">
    <property type="protein sequence ID" value="GAH55587.1"/>
    <property type="molecule type" value="Genomic_DNA"/>
</dbReference>
<feature type="non-terminal residue" evidence="1">
    <location>
        <position position="137"/>
    </location>
</feature>
<protein>
    <recommendedName>
        <fullName evidence="2">Sialidase domain-containing protein</fullName>
    </recommendedName>
</protein>
<dbReference type="AlphaFoldDB" id="X1GEF5"/>
<proteinExistence type="predicted"/>
<comment type="caution">
    <text evidence="1">The sequence shown here is derived from an EMBL/GenBank/DDBJ whole genome shotgun (WGS) entry which is preliminary data.</text>
</comment>
<name>X1GEF5_9ZZZZ</name>
<organism evidence="1">
    <name type="scientific">marine sediment metagenome</name>
    <dbReference type="NCBI Taxonomy" id="412755"/>
    <lineage>
        <taxon>unclassified sequences</taxon>
        <taxon>metagenomes</taxon>
        <taxon>ecological metagenomes</taxon>
    </lineage>
</organism>
<evidence type="ECO:0008006" key="2">
    <source>
        <dbReference type="Google" id="ProtNLM"/>
    </source>
</evidence>
<accession>X1GEF5</accession>
<gene>
    <name evidence="1" type="ORF">S03H2_38356</name>
</gene>
<reference evidence="1" key="1">
    <citation type="journal article" date="2014" name="Front. Microbiol.">
        <title>High frequency of phylogenetically diverse reductive dehalogenase-homologous genes in deep subseafloor sedimentary metagenomes.</title>
        <authorList>
            <person name="Kawai M."/>
            <person name="Futagami T."/>
            <person name="Toyoda A."/>
            <person name="Takaki Y."/>
            <person name="Nishi S."/>
            <person name="Hori S."/>
            <person name="Arai W."/>
            <person name="Tsubouchi T."/>
            <person name="Morono Y."/>
            <person name="Uchiyama I."/>
            <person name="Ito T."/>
            <person name="Fujiyama A."/>
            <person name="Inagaki F."/>
            <person name="Takami H."/>
        </authorList>
    </citation>
    <scope>NUCLEOTIDE SEQUENCE</scope>
    <source>
        <strain evidence="1">Expedition CK06-06</strain>
    </source>
</reference>
<evidence type="ECO:0000313" key="1">
    <source>
        <dbReference type="EMBL" id="GAH55587.1"/>
    </source>
</evidence>